<keyword evidence="4" id="KW-0813">Transport</keyword>
<evidence type="ECO:0000256" key="11">
    <source>
        <dbReference type="ARBA" id="ARBA00022989"/>
    </source>
</evidence>
<evidence type="ECO:0000256" key="4">
    <source>
        <dbReference type="ARBA" id="ARBA00022448"/>
    </source>
</evidence>
<evidence type="ECO:0000256" key="15">
    <source>
        <dbReference type="SAM" id="Phobius"/>
    </source>
</evidence>
<organism evidence="16 17">
    <name type="scientific">Marinicauda pacifica</name>
    <dbReference type="NCBI Taxonomy" id="1133559"/>
    <lineage>
        <taxon>Bacteria</taxon>
        <taxon>Pseudomonadati</taxon>
        <taxon>Pseudomonadota</taxon>
        <taxon>Alphaproteobacteria</taxon>
        <taxon>Maricaulales</taxon>
        <taxon>Maricaulaceae</taxon>
        <taxon>Marinicauda</taxon>
    </lineage>
</organism>
<name>A0A4S2HFE2_9PROT</name>
<keyword evidence="10" id="KW-0476">Mercury</keyword>
<sequence>MDQTDDIADASSSRSKVRRQHTGWLAGGSLLAALGVTSCCVLPLALVLAGVSGAWIGTLTALEPYKPIFAVIAIGLIGLGFWQVYGRRTKCDDRQGGRTVSSLTVKLALWTSTLLVALALTAGVWAPLFY</sequence>
<accession>A0A4S2HFE2</accession>
<dbReference type="GO" id="GO:0005886">
    <property type="term" value="C:plasma membrane"/>
    <property type="evidence" value="ECO:0007669"/>
    <property type="project" value="UniProtKB-SubCell"/>
</dbReference>
<dbReference type="Pfam" id="PF02411">
    <property type="entry name" value="MerT"/>
    <property type="match status" value="1"/>
</dbReference>
<comment type="caution">
    <text evidence="16">The sequence shown here is derived from an EMBL/GenBank/DDBJ whole genome shotgun (WGS) entry which is preliminary data.</text>
</comment>
<reference evidence="16 17" key="1">
    <citation type="journal article" date="2013" name="Int. J. Syst. Evol. Microbiol.">
        <title>Marinicauda pacifica gen. nov., sp. nov., a prosthecate alphaproteobacterium of the family Hyphomonadaceae isolated from deep seawater.</title>
        <authorList>
            <person name="Zhang X.Y."/>
            <person name="Li G.W."/>
            <person name="Wang C.S."/>
            <person name="Zhang Y.J."/>
            <person name="Xu X.W."/>
            <person name="Li H."/>
            <person name="Liu A."/>
            <person name="Liu C."/>
            <person name="Xie B.B."/>
            <person name="Qin Q.L."/>
            <person name="Xu Z."/>
            <person name="Chen X.L."/>
            <person name="Zhou B.C."/>
            <person name="Zhang Y.Z."/>
        </authorList>
    </citation>
    <scope>NUCLEOTIDE SEQUENCE [LARGE SCALE GENOMIC DNA]</scope>
    <source>
        <strain evidence="16 17">P-1 km-3</strain>
    </source>
</reference>
<comment type="subcellular location">
    <subcellularLocation>
        <location evidence="1">Cell inner membrane</location>
        <topology evidence="1">Multi-pass membrane protein</topology>
    </subcellularLocation>
</comment>
<evidence type="ECO:0000256" key="7">
    <source>
        <dbReference type="ARBA" id="ARBA00022519"/>
    </source>
</evidence>
<proteinExistence type="inferred from homology"/>
<keyword evidence="17" id="KW-1185">Reference proteome</keyword>
<keyword evidence="11 15" id="KW-1133">Transmembrane helix</keyword>
<feature type="transmembrane region" description="Helical" evidence="15">
    <location>
        <begin position="107"/>
        <end position="128"/>
    </location>
</feature>
<keyword evidence="8 15" id="KW-0812">Transmembrane</keyword>
<dbReference type="GO" id="GO:0015097">
    <property type="term" value="F:mercury ion transmembrane transporter activity"/>
    <property type="evidence" value="ECO:0007669"/>
    <property type="project" value="InterPro"/>
</dbReference>
<evidence type="ECO:0000256" key="2">
    <source>
        <dbReference type="ARBA" id="ARBA00008224"/>
    </source>
</evidence>
<evidence type="ECO:0000256" key="13">
    <source>
        <dbReference type="ARBA" id="ARBA00030934"/>
    </source>
</evidence>
<evidence type="ECO:0000256" key="5">
    <source>
        <dbReference type="ARBA" id="ARBA00022466"/>
    </source>
</evidence>
<keyword evidence="7" id="KW-0997">Cell inner membrane</keyword>
<evidence type="ECO:0000256" key="6">
    <source>
        <dbReference type="ARBA" id="ARBA00022475"/>
    </source>
</evidence>
<dbReference type="EMBL" id="SRXV01000001">
    <property type="protein sequence ID" value="TGY94824.1"/>
    <property type="molecule type" value="Genomic_DNA"/>
</dbReference>
<feature type="transmembrane region" description="Helical" evidence="15">
    <location>
        <begin position="23"/>
        <end position="56"/>
    </location>
</feature>
<evidence type="ECO:0000256" key="3">
    <source>
        <dbReference type="ARBA" id="ARBA00017053"/>
    </source>
</evidence>
<keyword evidence="5" id="KW-0475">Mercuric resistance</keyword>
<evidence type="ECO:0000256" key="9">
    <source>
        <dbReference type="ARBA" id="ARBA00022723"/>
    </source>
</evidence>
<keyword evidence="6" id="KW-1003">Cell membrane</keyword>
<evidence type="ECO:0000313" key="17">
    <source>
        <dbReference type="Proteomes" id="UP000305451"/>
    </source>
</evidence>
<dbReference type="AlphaFoldDB" id="A0A4S2HFE2"/>
<dbReference type="RefSeq" id="WP_135944020.1">
    <property type="nucleotide sequence ID" value="NZ_BMEI01000001.1"/>
</dbReference>
<gene>
    <name evidence="16" type="ORF">E5162_06060</name>
</gene>
<dbReference type="OrthoDB" id="9813737at2"/>
<comment type="similarity">
    <text evidence="2">Belongs to the MerT family.</text>
</comment>
<evidence type="ECO:0000313" key="16">
    <source>
        <dbReference type="EMBL" id="TGY94824.1"/>
    </source>
</evidence>
<evidence type="ECO:0000256" key="12">
    <source>
        <dbReference type="ARBA" id="ARBA00023136"/>
    </source>
</evidence>
<evidence type="ECO:0000256" key="1">
    <source>
        <dbReference type="ARBA" id="ARBA00004429"/>
    </source>
</evidence>
<comment type="function">
    <text evidence="14">Involved in mercury resistance. Probably transfers a mercuric ion from the periplasmic Hg(2+)-binding protein MerP to the cytoplasmic mercuric reductase MerA.</text>
</comment>
<protein>
    <recommendedName>
        <fullName evidence="3">Mercuric transport protein MerT</fullName>
    </recommendedName>
    <alternativeName>
        <fullName evidence="13">Mercury ion transport protein</fullName>
    </alternativeName>
</protein>
<evidence type="ECO:0000256" key="10">
    <source>
        <dbReference type="ARBA" id="ARBA00022914"/>
    </source>
</evidence>
<dbReference type="GO" id="GO:0046872">
    <property type="term" value="F:metal ion binding"/>
    <property type="evidence" value="ECO:0007669"/>
    <property type="project" value="UniProtKB-KW"/>
</dbReference>
<evidence type="ECO:0000256" key="8">
    <source>
        <dbReference type="ARBA" id="ARBA00022692"/>
    </source>
</evidence>
<feature type="transmembrane region" description="Helical" evidence="15">
    <location>
        <begin position="68"/>
        <end position="86"/>
    </location>
</feature>
<dbReference type="InterPro" id="IPR003457">
    <property type="entry name" value="Transprt_MerT"/>
</dbReference>
<evidence type="ECO:0000256" key="14">
    <source>
        <dbReference type="ARBA" id="ARBA00045720"/>
    </source>
</evidence>
<dbReference type="Proteomes" id="UP000305451">
    <property type="component" value="Unassembled WGS sequence"/>
</dbReference>
<keyword evidence="12 15" id="KW-0472">Membrane</keyword>
<keyword evidence="9" id="KW-0479">Metal-binding</keyword>